<dbReference type="OrthoDB" id="27917at2759"/>
<feature type="coiled-coil region" evidence="12">
    <location>
        <begin position="240"/>
        <end position="320"/>
    </location>
</feature>
<dbReference type="AlphaFoldDB" id="G0QLM2"/>
<dbReference type="STRING" id="857967.G0QLM2"/>
<comment type="similarity">
    <text evidence="10">Belongs to the DRC3 family.</text>
</comment>
<keyword evidence="5" id="KW-0282">Flagellum</keyword>
<dbReference type="InParanoid" id="G0QLM2"/>
<evidence type="ECO:0000256" key="4">
    <source>
        <dbReference type="ARBA" id="ARBA00022737"/>
    </source>
</evidence>
<evidence type="ECO:0000256" key="12">
    <source>
        <dbReference type="SAM" id="Coils"/>
    </source>
</evidence>
<keyword evidence="6 12" id="KW-0175">Coiled coil</keyword>
<organism evidence="13 14">
    <name type="scientific">Ichthyophthirius multifiliis</name>
    <name type="common">White spot disease agent</name>
    <name type="synonym">Ich</name>
    <dbReference type="NCBI Taxonomy" id="5932"/>
    <lineage>
        <taxon>Eukaryota</taxon>
        <taxon>Sar</taxon>
        <taxon>Alveolata</taxon>
        <taxon>Ciliophora</taxon>
        <taxon>Intramacronucleata</taxon>
        <taxon>Oligohymenophorea</taxon>
        <taxon>Hymenostomatida</taxon>
        <taxon>Ophryoglenina</taxon>
        <taxon>Ichthyophthirius</taxon>
    </lineage>
</organism>
<dbReference type="GO" id="GO:0016853">
    <property type="term" value="F:isomerase activity"/>
    <property type="evidence" value="ECO:0007669"/>
    <property type="project" value="UniProtKB-KW"/>
</dbReference>
<dbReference type="GO" id="GO:0005929">
    <property type="term" value="C:cilium"/>
    <property type="evidence" value="ECO:0007669"/>
    <property type="project" value="TreeGrafter"/>
</dbReference>
<dbReference type="Proteomes" id="UP000008983">
    <property type="component" value="Unassembled WGS sequence"/>
</dbReference>
<keyword evidence="13" id="KW-0378">Hydrolase</keyword>
<evidence type="ECO:0000256" key="11">
    <source>
        <dbReference type="ARBA" id="ARBA00040950"/>
    </source>
</evidence>
<dbReference type="InterPro" id="IPR032675">
    <property type="entry name" value="LRR_dom_sf"/>
</dbReference>
<evidence type="ECO:0000256" key="10">
    <source>
        <dbReference type="ARBA" id="ARBA00038378"/>
    </source>
</evidence>
<evidence type="ECO:0000313" key="13">
    <source>
        <dbReference type="EMBL" id="EGR33882.1"/>
    </source>
</evidence>
<keyword evidence="3" id="KW-0433">Leucine-rich repeat</keyword>
<evidence type="ECO:0000256" key="3">
    <source>
        <dbReference type="ARBA" id="ARBA00022614"/>
    </source>
</evidence>
<dbReference type="eggNOG" id="KOG0531">
    <property type="taxonomic scope" value="Eukaryota"/>
</dbReference>
<dbReference type="PROSITE" id="PS51450">
    <property type="entry name" value="LRR"/>
    <property type="match status" value="3"/>
</dbReference>
<keyword evidence="8" id="KW-0206">Cytoskeleton</keyword>
<evidence type="ECO:0000256" key="6">
    <source>
        <dbReference type="ARBA" id="ARBA00023054"/>
    </source>
</evidence>
<dbReference type="InterPro" id="IPR025875">
    <property type="entry name" value="Leu-rich_rpt_4"/>
</dbReference>
<dbReference type="GeneID" id="14910070"/>
<dbReference type="GO" id="GO:0016829">
    <property type="term" value="F:lyase activity"/>
    <property type="evidence" value="ECO:0007669"/>
    <property type="project" value="UniProtKB-KW"/>
</dbReference>
<keyword evidence="13" id="KW-0456">Lyase</keyword>
<keyword evidence="13" id="KW-0413">Isomerase</keyword>
<reference evidence="13 14" key="1">
    <citation type="submission" date="2011-07" db="EMBL/GenBank/DDBJ databases">
        <authorList>
            <person name="Coyne R."/>
            <person name="Brami D."/>
            <person name="Johnson J."/>
            <person name="Hostetler J."/>
            <person name="Hannick L."/>
            <person name="Clark T."/>
            <person name="Cassidy-Hanley D."/>
            <person name="Inman J."/>
        </authorList>
    </citation>
    <scope>NUCLEOTIDE SEQUENCE [LARGE SCALE GENOMIC DNA]</scope>
    <source>
        <strain evidence="13 14">G5</strain>
    </source>
</reference>
<dbReference type="RefSeq" id="XP_004039106.1">
    <property type="nucleotide sequence ID" value="XM_004039058.1"/>
</dbReference>
<evidence type="ECO:0000256" key="1">
    <source>
        <dbReference type="ARBA" id="ARBA00004611"/>
    </source>
</evidence>
<gene>
    <name evidence="13" type="ORF">IMG5_033210</name>
</gene>
<evidence type="ECO:0000256" key="2">
    <source>
        <dbReference type="ARBA" id="ARBA00022490"/>
    </source>
</evidence>
<evidence type="ECO:0000256" key="9">
    <source>
        <dbReference type="ARBA" id="ARBA00023273"/>
    </source>
</evidence>
<dbReference type="EMBL" id="GL983284">
    <property type="protein sequence ID" value="EGR33882.1"/>
    <property type="molecule type" value="Genomic_DNA"/>
</dbReference>
<keyword evidence="4" id="KW-0677">Repeat</keyword>
<dbReference type="SUPFAM" id="SSF52058">
    <property type="entry name" value="L domain-like"/>
    <property type="match status" value="1"/>
</dbReference>
<dbReference type="PANTHER" id="PTHR45973:SF12">
    <property type="entry name" value="DYNEIN REGULATORY COMPLEX SUBUNIT 3"/>
    <property type="match status" value="1"/>
</dbReference>
<comment type="subcellular location">
    <subcellularLocation>
        <location evidence="1">Cytoplasm</location>
        <location evidence="1">Cytoskeleton</location>
        <location evidence="1">Flagellum axoneme</location>
    </subcellularLocation>
</comment>
<protein>
    <recommendedName>
        <fullName evidence="11">Dynein regulatory complex subunit 3</fullName>
    </recommendedName>
</protein>
<dbReference type="PANTHER" id="PTHR45973">
    <property type="entry name" value="PROTEIN PHOSPHATASE 1 REGULATORY SUBUNIT SDS22-RELATED"/>
    <property type="match status" value="1"/>
</dbReference>
<dbReference type="Pfam" id="PF12799">
    <property type="entry name" value="LRR_4"/>
    <property type="match status" value="1"/>
</dbReference>
<dbReference type="OMA" id="IRIDCAA"/>
<evidence type="ECO:0000313" key="14">
    <source>
        <dbReference type="Proteomes" id="UP000008983"/>
    </source>
</evidence>
<keyword evidence="2" id="KW-0963">Cytoplasm</keyword>
<dbReference type="InterPro" id="IPR001611">
    <property type="entry name" value="Leu-rich_rpt"/>
</dbReference>
<dbReference type="GO" id="GO:0016787">
    <property type="term" value="F:hydrolase activity"/>
    <property type="evidence" value="ECO:0007669"/>
    <property type="project" value="UniProtKB-KW"/>
</dbReference>
<name>G0QLM2_ICHMU</name>
<keyword evidence="9" id="KW-0966">Cell projection</keyword>
<keyword evidence="14" id="KW-1185">Reference proteome</keyword>
<dbReference type="FunCoup" id="G0QLM2">
    <property type="interactions" value="9"/>
</dbReference>
<proteinExistence type="inferred from homology"/>
<evidence type="ECO:0000256" key="7">
    <source>
        <dbReference type="ARBA" id="ARBA00023069"/>
    </source>
</evidence>
<dbReference type="SMART" id="SM00365">
    <property type="entry name" value="LRR_SD22"/>
    <property type="match status" value="5"/>
</dbReference>
<dbReference type="InterPro" id="IPR050576">
    <property type="entry name" value="Cilia_flagella_integrity"/>
</dbReference>
<sequence length="566" mass="67948">MRTQQQISQTIVKGYTKYKKFNVNQPEPKVINEQLVIECIKQFNQDNKIIVSENIIFQQLRILQISFKNIIKIQNLQGLEKLEKLQLDNNKILKIENISHLVNLKWLDLSFNQIKKIEGLEMLTELKDLSLYNNQIQKIEGLQTNLKLNVFSIGNNRIKSYEEITQYFQYKKNTDEIAKDKFHFKYLQVLNIEGNPFTKTKENEYKTHIICAIPNLKYLDYVFIDEGDRNLIRQTEENIFAQYQISTNEYEQQMKEQEARENEMKLQIKRKKDAKMDNIDRLKDELVFNDDLEKIKVINMIQINEEIEKFKQKIETTIKELIQSPIILKHQLILDDLLKFEQSFKQREIEHEKEALKIVQLFEHDRKITFRNCVQNNKNDKQLKELHEKTFELKNSLMDIEVQLVDELEAAQNEFEASVKQRFSQEIDPHFDNGSKKVDECIQEFFNKLNDIKAYEEKMFHQNYENVEDDQQEVEFDEKENLLENKDSLNQMIMQIKDQMLETAGKIITTSQTAVNQEQIEYSNRKKQYMYYRNRKNVQQIIQQIQVYQKEIQSKLEKDDSESERE</sequence>
<evidence type="ECO:0000256" key="5">
    <source>
        <dbReference type="ARBA" id="ARBA00022846"/>
    </source>
</evidence>
<accession>G0QLM2</accession>
<keyword evidence="7" id="KW-0969">Cilium</keyword>
<evidence type="ECO:0000256" key="8">
    <source>
        <dbReference type="ARBA" id="ARBA00023212"/>
    </source>
</evidence>
<dbReference type="Gene3D" id="3.80.10.10">
    <property type="entry name" value="Ribonuclease Inhibitor"/>
    <property type="match status" value="1"/>
</dbReference>